<evidence type="ECO:0000313" key="3">
    <source>
        <dbReference type="Proteomes" id="UP000194236"/>
    </source>
</evidence>
<dbReference type="Proteomes" id="UP000194236">
    <property type="component" value="Unassembled WGS sequence"/>
</dbReference>
<name>A0A1Y3BDN1_EURMA</name>
<gene>
    <name evidence="2" type="ORF">BLA29_004994</name>
</gene>
<proteinExistence type="predicted"/>
<accession>A0A1Y3BDN1</accession>
<protein>
    <submittedName>
        <fullName evidence="2">Uncharacterized protein</fullName>
    </submittedName>
</protein>
<dbReference type="EMBL" id="MUJZ01029974">
    <property type="protein sequence ID" value="OTF77998.1"/>
    <property type="molecule type" value="Genomic_DNA"/>
</dbReference>
<evidence type="ECO:0000313" key="2">
    <source>
        <dbReference type="EMBL" id="OTF77998.1"/>
    </source>
</evidence>
<feature type="region of interest" description="Disordered" evidence="1">
    <location>
        <begin position="59"/>
        <end position="116"/>
    </location>
</feature>
<organism evidence="2 3">
    <name type="scientific">Euroglyphus maynei</name>
    <name type="common">Mayne's house dust mite</name>
    <dbReference type="NCBI Taxonomy" id="6958"/>
    <lineage>
        <taxon>Eukaryota</taxon>
        <taxon>Metazoa</taxon>
        <taxon>Ecdysozoa</taxon>
        <taxon>Arthropoda</taxon>
        <taxon>Chelicerata</taxon>
        <taxon>Arachnida</taxon>
        <taxon>Acari</taxon>
        <taxon>Acariformes</taxon>
        <taxon>Sarcoptiformes</taxon>
        <taxon>Astigmata</taxon>
        <taxon>Psoroptidia</taxon>
        <taxon>Analgoidea</taxon>
        <taxon>Pyroglyphidae</taxon>
        <taxon>Pyroglyphinae</taxon>
        <taxon>Euroglyphus</taxon>
    </lineage>
</organism>
<feature type="compositionally biased region" description="Polar residues" evidence="1">
    <location>
        <begin position="76"/>
        <end position="92"/>
    </location>
</feature>
<sequence>MTSVTAYPPPPPPPPPPPLFDLSIKPIVFHKSPSRSSAKPQNASAPATIRLDEILQMRQRLRPAQDKSSLPDAKATRSSNHFENLLQSTLKQIRTVVEEDDSMSDQESGEDPFTDD</sequence>
<keyword evidence="3" id="KW-1185">Reference proteome</keyword>
<comment type="caution">
    <text evidence="2">The sequence shown here is derived from an EMBL/GenBank/DDBJ whole genome shotgun (WGS) entry which is preliminary data.</text>
</comment>
<feature type="region of interest" description="Disordered" evidence="1">
    <location>
        <begin position="1"/>
        <end position="23"/>
    </location>
</feature>
<feature type="compositionally biased region" description="Acidic residues" evidence="1">
    <location>
        <begin position="98"/>
        <end position="116"/>
    </location>
</feature>
<dbReference type="AlphaFoldDB" id="A0A1Y3BDN1"/>
<feature type="compositionally biased region" description="Pro residues" evidence="1">
    <location>
        <begin position="7"/>
        <end position="19"/>
    </location>
</feature>
<reference evidence="2 3" key="1">
    <citation type="submission" date="2017-03" db="EMBL/GenBank/DDBJ databases">
        <title>Genome Survey of Euroglyphus maynei.</title>
        <authorList>
            <person name="Arlian L.G."/>
            <person name="Morgan M.S."/>
            <person name="Rider S.D."/>
        </authorList>
    </citation>
    <scope>NUCLEOTIDE SEQUENCE [LARGE SCALE GENOMIC DNA]</scope>
    <source>
        <strain evidence="2">Arlian Lab</strain>
        <tissue evidence="2">Whole body</tissue>
    </source>
</reference>
<evidence type="ECO:0000256" key="1">
    <source>
        <dbReference type="SAM" id="MobiDB-lite"/>
    </source>
</evidence>